<dbReference type="GO" id="GO:0005634">
    <property type="term" value="C:nucleus"/>
    <property type="evidence" value="ECO:0007669"/>
    <property type="project" value="UniProtKB-SubCell"/>
</dbReference>
<evidence type="ECO:0000313" key="4">
    <source>
        <dbReference type="EnsemblMetazoa" id="tetur36g01170.1"/>
    </source>
</evidence>
<dbReference type="Proteomes" id="UP000015104">
    <property type="component" value="Unassembled WGS sequence"/>
</dbReference>
<evidence type="ECO:0000256" key="1">
    <source>
        <dbReference type="ARBA" id="ARBA00004123"/>
    </source>
</evidence>
<dbReference type="PROSITE" id="PS00598">
    <property type="entry name" value="CHROMO_1"/>
    <property type="match status" value="2"/>
</dbReference>
<proteinExistence type="predicted"/>
<dbReference type="eggNOG" id="KOG1911">
    <property type="taxonomic scope" value="Eukaryota"/>
</dbReference>
<dbReference type="EnsemblMetazoa" id="tetur36g01170.1">
    <property type="protein sequence ID" value="tetur36g01170.1"/>
    <property type="gene ID" value="tetur36g01170"/>
</dbReference>
<keyword evidence="2" id="KW-0539">Nucleus</keyword>
<dbReference type="InterPro" id="IPR016197">
    <property type="entry name" value="Chromo-like_dom_sf"/>
</dbReference>
<dbReference type="PANTHER" id="PTHR22812">
    <property type="entry name" value="CHROMOBOX PROTEIN"/>
    <property type="match status" value="1"/>
</dbReference>
<dbReference type="PROSITE" id="PS50013">
    <property type="entry name" value="CHROMO_2"/>
    <property type="match status" value="2"/>
</dbReference>
<dbReference type="SUPFAM" id="SSF54160">
    <property type="entry name" value="Chromo domain-like"/>
    <property type="match status" value="2"/>
</dbReference>
<dbReference type="SMART" id="SM00298">
    <property type="entry name" value="CHROMO"/>
    <property type="match status" value="2"/>
</dbReference>
<keyword evidence="5" id="KW-1185">Reference proteome</keyword>
<feature type="domain" description="Chromo" evidence="3">
    <location>
        <begin position="7"/>
        <end position="65"/>
    </location>
</feature>
<dbReference type="EMBL" id="CAEY01001043">
    <property type="status" value="NOT_ANNOTATED_CDS"/>
    <property type="molecule type" value="Genomic_DNA"/>
</dbReference>
<protein>
    <recommendedName>
        <fullName evidence="3">Chromo domain-containing protein</fullName>
    </recommendedName>
</protein>
<accession>T1L3U7</accession>
<name>T1L3U7_TETUR</name>
<dbReference type="GO" id="GO:0003682">
    <property type="term" value="F:chromatin binding"/>
    <property type="evidence" value="ECO:0007669"/>
    <property type="project" value="UniProtKB-ARBA"/>
</dbReference>
<dbReference type="InterPro" id="IPR023780">
    <property type="entry name" value="Chromo_domain"/>
</dbReference>
<comment type="subcellular location">
    <subcellularLocation>
        <location evidence="1">Nucleus</location>
    </subcellularLocation>
</comment>
<dbReference type="FunFam" id="2.40.50.40:FF:000007">
    <property type="entry name" value="Chromobox protein homolog 1"/>
    <property type="match status" value="1"/>
</dbReference>
<organism evidence="4 5">
    <name type="scientific">Tetranychus urticae</name>
    <name type="common">Two-spotted spider mite</name>
    <dbReference type="NCBI Taxonomy" id="32264"/>
    <lineage>
        <taxon>Eukaryota</taxon>
        <taxon>Metazoa</taxon>
        <taxon>Ecdysozoa</taxon>
        <taxon>Arthropoda</taxon>
        <taxon>Chelicerata</taxon>
        <taxon>Arachnida</taxon>
        <taxon>Acari</taxon>
        <taxon>Acariformes</taxon>
        <taxon>Trombidiformes</taxon>
        <taxon>Prostigmata</taxon>
        <taxon>Eleutherengona</taxon>
        <taxon>Raphignathae</taxon>
        <taxon>Tetranychoidea</taxon>
        <taxon>Tetranychidae</taxon>
        <taxon>Tetranychus</taxon>
    </lineage>
</organism>
<dbReference type="GO" id="GO:0031507">
    <property type="term" value="P:heterochromatin formation"/>
    <property type="evidence" value="ECO:0007669"/>
    <property type="project" value="UniProtKB-ARBA"/>
</dbReference>
<dbReference type="Gene3D" id="2.40.50.40">
    <property type="match status" value="2"/>
</dbReference>
<reference evidence="5" key="1">
    <citation type="submission" date="2011-08" db="EMBL/GenBank/DDBJ databases">
        <authorList>
            <person name="Rombauts S."/>
        </authorList>
    </citation>
    <scope>NUCLEOTIDE SEQUENCE</scope>
    <source>
        <strain evidence="5">London</strain>
    </source>
</reference>
<feature type="domain" description="Chromo" evidence="3">
    <location>
        <begin position="88"/>
        <end position="145"/>
    </location>
</feature>
<evidence type="ECO:0000259" key="3">
    <source>
        <dbReference type="PROSITE" id="PS50013"/>
    </source>
</evidence>
<dbReference type="InterPro" id="IPR023779">
    <property type="entry name" value="Chromodomain_CS"/>
</dbReference>
<dbReference type="AlphaFoldDB" id="T1L3U7"/>
<reference evidence="4" key="2">
    <citation type="submission" date="2015-06" db="UniProtKB">
        <authorList>
            <consortium name="EnsemblMetazoa"/>
        </authorList>
    </citation>
    <scope>IDENTIFICATION</scope>
</reference>
<dbReference type="STRING" id="32264.T1L3U7"/>
<dbReference type="InterPro" id="IPR000953">
    <property type="entry name" value="Chromo/chromo_shadow_dom"/>
</dbReference>
<dbReference type="InterPro" id="IPR017984">
    <property type="entry name" value="Chromo_dom_subgr"/>
</dbReference>
<dbReference type="GO" id="GO:0005694">
    <property type="term" value="C:chromosome"/>
    <property type="evidence" value="ECO:0007669"/>
    <property type="project" value="UniProtKB-ARBA"/>
</dbReference>
<dbReference type="InterPro" id="IPR051219">
    <property type="entry name" value="Heterochromatin_chromo-domain"/>
</dbReference>
<evidence type="ECO:0000313" key="5">
    <source>
        <dbReference type="Proteomes" id="UP000015104"/>
    </source>
</evidence>
<dbReference type="HOGENOM" id="CLU_045874_1_2_1"/>
<dbReference type="PRINTS" id="PR00504">
    <property type="entry name" value="CHROMODOMAIN"/>
</dbReference>
<evidence type="ECO:0000256" key="2">
    <source>
        <dbReference type="ARBA" id="ARBA00023242"/>
    </source>
</evidence>
<dbReference type="Pfam" id="PF00385">
    <property type="entry name" value="Chromo"/>
    <property type="match status" value="2"/>
</dbReference>
<sequence length="145" mass="17608">MASEEEYSVEKILDKRIRNGEVEYFLKWEGYSEDDNTWEPARNVNCYDLIAEYERNNPNRPAGNEIPADILRSCRRIEIRDDSEEEEYAIEKILDRRVRSGVTEYYIKWKGYSESDNTWEPECNLNCPEMIQQFERQRNQRPRRR</sequence>